<organism evidence="3 4">
    <name type="scientific">Companilactobacillus farciminis</name>
    <dbReference type="NCBI Taxonomy" id="1612"/>
    <lineage>
        <taxon>Bacteria</taxon>
        <taxon>Bacillati</taxon>
        <taxon>Bacillota</taxon>
        <taxon>Bacilli</taxon>
        <taxon>Lactobacillales</taxon>
        <taxon>Lactobacillaceae</taxon>
        <taxon>Companilactobacillus</taxon>
    </lineage>
</organism>
<keyword evidence="1" id="KW-1133">Transmembrane helix</keyword>
<reference evidence="2" key="4">
    <citation type="submission" date="2021-09" db="EMBL/GenBank/DDBJ databases">
        <authorList>
            <person name="Gilroy R."/>
        </authorList>
    </citation>
    <scope>NUCLEOTIDE SEQUENCE</scope>
    <source>
        <strain evidence="2">7886</strain>
    </source>
</reference>
<dbReference type="InterPro" id="IPR025699">
    <property type="entry name" value="ABC2_memb-like"/>
</dbReference>
<feature type="transmembrane region" description="Helical" evidence="1">
    <location>
        <begin position="17"/>
        <end position="33"/>
    </location>
</feature>
<sequence>MKGLFVKDFELMKEQKNIYLLIIAIALVMTVMSKENYFAIGFLGMIGSLFTISSISYDEFDNGNAFLFTLPITRKGYVYEKYLFGLTIGICFLVLGTVISILASVINNSEVTEIFRQVMPLLSAVIIALALMLPAQLKFGGEKGRIVLISIIGVIFLLGKLIKDNLQALNLNGILQKLSKMNDVTLFWLFLLVSLIALVISMFGSILIMKKKEF</sequence>
<reference evidence="3" key="2">
    <citation type="submission" date="2019-02" db="EMBL/GenBank/DDBJ databases">
        <authorList>
            <person name="Buron G."/>
            <person name="Chaylann A."/>
            <person name="Dolejs I."/>
            <person name="Forster J."/>
            <person name="Miks M.H."/>
        </authorList>
    </citation>
    <scope>NUCLEOTIDE SEQUENCE</scope>
    <source>
        <strain evidence="3">ATCC 29644</strain>
    </source>
</reference>
<feature type="transmembrane region" description="Helical" evidence="1">
    <location>
        <begin position="39"/>
        <end position="57"/>
    </location>
</feature>
<keyword evidence="1" id="KW-0812">Transmembrane</keyword>
<gene>
    <name evidence="3" type="ORF">C5L30_002007</name>
    <name evidence="2" type="ORF">K8V88_10405</name>
</gene>
<dbReference type="OrthoDB" id="2313863at2"/>
<keyword evidence="1" id="KW-0472">Membrane</keyword>
<evidence type="ECO:0000313" key="3">
    <source>
        <dbReference type="EMBL" id="TDG74062.1"/>
    </source>
</evidence>
<dbReference type="PANTHER" id="PTHR41309">
    <property type="entry name" value="MEMBRANE PROTEIN-RELATED"/>
    <property type="match status" value="1"/>
</dbReference>
<dbReference type="EMBL" id="PUFN01000006">
    <property type="protein sequence ID" value="TDG74062.1"/>
    <property type="molecule type" value="Genomic_DNA"/>
</dbReference>
<dbReference type="Proteomes" id="UP000747013">
    <property type="component" value="Unassembled WGS sequence"/>
</dbReference>
<evidence type="ECO:0000313" key="4">
    <source>
        <dbReference type="Proteomes" id="UP000295257"/>
    </source>
</evidence>
<reference evidence="3 4" key="1">
    <citation type="journal article" date="2019" name="Appl. Microbiol. Biotechnol.">
        <title>Uncovering carbohydrate metabolism through a genotype-phenotype association study of 56 lactic acid bacteria genomes.</title>
        <authorList>
            <person name="Buron-Moles G."/>
            <person name="Chailyan A."/>
            <person name="Dolejs I."/>
            <person name="Forster J."/>
            <person name="Miks M.H."/>
        </authorList>
    </citation>
    <scope>NUCLEOTIDE SEQUENCE [LARGE SCALE GENOMIC DNA]</scope>
    <source>
        <strain evidence="3 4">ATCC 29644</strain>
    </source>
</reference>
<dbReference type="RefSeq" id="WP_010018360.1">
    <property type="nucleotide sequence ID" value="NZ_PUFN01000006.1"/>
</dbReference>
<dbReference type="Proteomes" id="UP000295257">
    <property type="component" value="Unassembled WGS sequence"/>
</dbReference>
<feature type="transmembrane region" description="Helical" evidence="1">
    <location>
        <begin position="144"/>
        <end position="162"/>
    </location>
</feature>
<dbReference type="AlphaFoldDB" id="A0A4R5NHN8"/>
<keyword evidence="4" id="KW-1185">Reference proteome</keyword>
<comment type="caution">
    <text evidence="3">The sequence shown here is derived from an EMBL/GenBank/DDBJ whole genome shotgun (WGS) entry which is preliminary data.</text>
</comment>
<proteinExistence type="predicted"/>
<protein>
    <submittedName>
        <fullName evidence="2">ABC-2 transporter permease</fullName>
    </submittedName>
</protein>
<dbReference type="Pfam" id="PF13346">
    <property type="entry name" value="ABC2_membrane_5"/>
    <property type="match status" value="1"/>
</dbReference>
<feature type="transmembrane region" description="Helical" evidence="1">
    <location>
        <begin position="82"/>
        <end position="106"/>
    </location>
</feature>
<evidence type="ECO:0000313" key="2">
    <source>
        <dbReference type="EMBL" id="HJF87835.1"/>
    </source>
</evidence>
<accession>A0A4R5NHN8</accession>
<name>A0A4R5NHN8_9LACO</name>
<evidence type="ECO:0000256" key="1">
    <source>
        <dbReference type="SAM" id="Phobius"/>
    </source>
</evidence>
<dbReference type="EMBL" id="DYWC01000241">
    <property type="protein sequence ID" value="HJF87835.1"/>
    <property type="molecule type" value="Genomic_DNA"/>
</dbReference>
<dbReference type="PANTHER" id="PTHR41309:SF2">
    <property type="entry name" value="MEMBRANE PROTEIN"/>
    <property type="match status" value="1"/>
</dbReference>
<reference evidence="2" key="3">
    <citation type="journal article" date="2021" name="PeerJ">
        <title>Extensive microbial diversity within the chicken gut microbiome revealed by metagenomics and culture.</title>
        <authorList>
            <person name="Gilroy R."/>
            <person name="Ravi A."/>
            <person name="Getino M."/>
            <person name="Pursley I."/>
            <person name="Horton D.L."/>
            <person name="Alikhan N.F."/>
            <person name="Baker D."/>
            <person name="Gharbi K."/>
            <person name="Hall N."/>
            <person name="Watson M."/>
            <person name="Adriaenssens E.M."/>
            <person name="Foster-Nyarko E."/>
            <person name="Jarju S."/>
            <person name="Secka A."/>
            <person name="Antonio M."/>
            <person name="Oren A."/>
            <person name="Chaudhuri R.R."/>
            <person name="La Ragione R."/>
            <person name="Hildebrand F."/>
            <person name="Pallen M.J."/>
        </authorList>
    </citation>
    <scope>NUCLEOTIDE SEQUENCE</scope>
    <source>
        <strain evidence="2">7886</strain>
    </source>
</reference>
<feature type="transmembrane region" description="Helical" evidence="1">
    <location>
        <begin position="186"/>
        <end position="209"/>
    </location>
</feature>
<feature type="transmembrane region" description="Helical" evidence="1">
    <location>
        <begin position="118"/>
        <end position="137"/>
    </location>
</feature>